<dbReference type="EMBL" id="BSNG01000001">
    <property type="protein sequence ID" value="GLQ08595.1"/>
    <property type="molecule type" value="Genomic_DNA"/>
</dbReference>
<dbReference type="RefSeq" id="WP_370461171.1">
    <property type="nucleotide sequence ID" value="NZ_BSNG01000001.1"/>
</dbReference>
<evidence type="ECO:0000313" key="1">
    <source>
        <dbReference type="EMBL" id="GLQ08595.1"/>
    </source>
</evidence>
<accession>A0ABQ5U8X7</accession>
<reference evidence="1" key="1">
    <citation type="journal article" date="2014" name="Int. J. Syst. Evol. Microbiol.">
        <title>Complete genome of a new Firmicutes species belonging to the dominant human colonic microbiota ('Ruminococcus bicirculans') reveals two chromosomes and a selective capacity to utilize plant glucans.</title>
        <authorList>
            <consortium name="NISC Comparative Sequencing Program"/>
            <person name="Wegmann U."/>
            <person name="Louis P."/>
            <person name="Goesmann A."/>
            <person name="Henrissat B."/>
            <person name="Duncan S.H."/>
            <person name="Flint H.J."/>
        </authorList>
    </citation>
    <scope>NUCLEOTIDE SEQUENCE</scope>
    <source>
        <strain evidence="1">NBRC 103855</strain>
    </source>
</reference>
<gene>
    <name evidence="1" type="ORF">GCM10007913_05270</name>
</gene>
<comment type="caution">
    <text evidence="1">The sequence shown here is derived from an EMBL/GenBank/DDBJ whole genome shotgun (WGS) entry which is preliminary data.</text>
</comment>
<dbReference type="Proteomes" id="UP001161406">
    <property type="component" value="Unassembled WGS sequence"/>
</dbReference>
<organism evidence="1 2">
    <name type="scientific">Devosia yakushimensis</name>
    <dbReference type="NCBI Taxonomy" id="470028"/>
    <lineage>
        <taxon>Bacteria</taxon>
        <taxon>Pseudomonadati</taxon>
        <taxon>Pseudomonadota</taxon>
        <taxon>Alphaproteobacteria</taxon>
        <taxon>Hyphomicrobiales</taxon>
        <taxon>Devosiaceae</taxon>
        <taxon>Devosia</taxon>
    </lineage>
</organism>
<name>A0ABQ5U8X7_9HYPH</name>
<evidence type="ECO:0008006" key="3">
    <source>
        <dbReference type="Google" id="ProtNLM"/>
    </source>
</evidence>
<protein>
    <recommendedName>
        <fullName evidence="3">BrnT family toxin</fullName>
    </recommendedName>
</protein>
<dbReference type="Gene3D" id="3.10.450.530">
    <property type="entry name" value="Ribonuclease toxin, BrnT, of type II toxin-antitoxin system"/>
    <property type="match status" value="1"/>
</dbReference>
<dbReference type="InterPro" id="IPR038573">
    <property type="entry name" value="BrnT_sf"/>
</dbReference>
<reference evidence="1" key="2">
    <citation type="submission" date="2023-01" db="EMBL/GenBank/DDBJ databases">
        <title>Draft genome sequence of Devosia yakushimensis strain NBRC 103855.</title>
        <authorList>
            <person name="Sun Q."/>
            <person name="Mori K."/>
        </authorList>
    </citation>
    <scope>NUCLEOTIDE SEQUENCE</scope>
    <source>
        <strain evidence="1">NBRC 103855</strain>
    </source>
</reference>
<keyword evidence="2" id="KW-1185">Reference proteome</keyword>
<dbReference type="InterPro" id="IPR007460">
    <property type="entry name" value="BrnT_toxin"/>
</dbReference>
<evidence type="ECO:0000313" key="2">
    <source>
        <dbReference type="Proteomes" id="UP001161406"/>
    </source>
</evidence>
<sequence length="85" mass="10123">MEWDEEKSERNRITRGFGFEIANEFNWSAAIVERDDRKDYGEIRYRAFGWASGFRLCIAFTVRGSETRIISVRRVHDKEARKYGI</sequence>
<proteinExistence type="predicted"/>
<dbReference type="Pfam" id="PF04365">
    <property type="entry name" value="BrnT_toxin"/>
    <property type="match status" value="1"/>
</dbReference>